<organism evidence="2 3">
    <name type="scientific">Ruminiclostridium hungatei</name>
    <name type="common">Clostridium hungatei</name>
    <dbReference type="NCBI Taxonomy" id="48256"/>
    <lineage>
        <taxon>Bacteria</taxon>
        <taxon>Bacillati</taxon>
        <taxon>Bacillota</taxon>
        <taxon>Clostridia</taxon>
        <taxon>Eubacteriales</taxon>
        <taxon>Oscillospiraceae</taxon>
        <taxon>Ruminiclostridium</taxon>
    </lineage>
</organism>
<sequence length="204" mass="23132">MLSKLSNFWYYHKNHVLAAIILLVIAVFVIIVVPGGTPSPDIQVGYVTDGREVGEAVIEEMNSYFENVIKDVDGDNKRYMDFIPLIGPRVDVEFSSDGVQLILIDGNTLDLYKNQGVFEPLDAVVKKHGLDVSMDERVLSMTEGQKETHIFALPVSKIKYLLDRGFPGDNYYLAVRMEYENTPEARTKNKNSYSVLEKMLEYRG</sequence>
<keyword evidence="1" id="KW-0472">Membrane</keyword>
<feature type="transmembrane region" description="Helical" evidence="1">
    <location>
        <begin position="15"/>
        <end position="33"/>
    </location>
</feature>
<evidence type="ECO:0000313" key="2">
    <source>
        <dbReference type="EMBL" id="OPX43339.1"/>
    </source>
</evidence>
<protein>
    <submittedName>
        <fullName evidence="2">Uncharacterized protein</fullName>
    </submittedName>
</protein>
<dbReference type="STRING" id="48256.CLHUN_26840"/>
<dbReference type="RefSeq" id="WP_080065141.1">
    <property type="nucleotide sequence ID" value="NZ_MZGX01000018.1"/>
</dbReference>
<gene>
    <name evidence="2" type="ORF">CLHUN_26840</name>
</gene>
<dbReference type="EMBL" id="MZGX01000018">
    <property type="protein sequence ID" value="OPX43339.1"/>
    <property type="molecule type" value="Genomic_DNA"/>
</dbReference>
<evidence type="ECO:0000256" key="1">
    <source>
        <dbReference type="SAM" id="Phobius"/>
    </source>
</evidence>
<reference evidence="2 3" key="1">
    <citation type="submission" date="2017-03" db="EMBL/GenBank/DDBJ databases">
        <title>Genome sequence of Clostridium hungatei DSM 14427.</title>
        <authorList>
            <person name="Poehlein A."/>
            <person name="Daniel R."/>
        </authorList>
    </citation>
    <scope>NUCLEOTIDE SEQUENCE [LARGE SCALE GENOMIC DNA]</scope>
    <source>
        <strain evidence="2 3">DSM 14427</strain>
    </source>
</reference>
<comment type="caution">
    <text evidence="2">The sequence shown here is derived from an EMBL/GenBank/DDBJ whole genome shotgun (WGS) entry which is preliminary data.</text>
</comment>
<dbReference type="AlphaFoldDB" id="A0A1V4SHH5"/>
<accession>A0A1V4SHH5</accession>
<proteinExistence type="predicted"/>
<keyword evidence="1" id="KW-0812">Transmembrane</keyword>
<keyword evidence="1" id="KW-1133">Transmembrane helix</keyword>
<dbReference type="OrthoDB" id="2085676at2"/>
<dbReference type="Proteomes" id="UP000191554">
    <property type="component" value="Unassembled WGS sequence"/>
</dbReference>
<name>A0A1V4SHH5_RUMHU</name>
<evidence type="ECO:0000313" key="3">
    <source>
        <dbReference type="Proteomes" id="UP000191554"/>
    </source>
</evidence>
<keyword evidence="3" id="KW-1185">Reference proteome</keyword>